<evidence type="ECO:0000256" key="2">
    <source>
        <dbReference type="ARBA" id="ARBA00022692"/>
    </source>
</evidence>
<dbReference type="Gene3D" id="3.30.1490.480">
    <property type="entry name" value="Endolytic murein transglycosylase"/>
    <property type="match status" value="1"/>
</dbReference>
<keyword evidence="3 7" id="KW-1133">Transmembrane helix</keyword>
<dbReference type="InterPro" id="IPR003770">
    <property type="entry name" value="MLTG-like"/>
</dbReference>
<comment type="caution">
    <text evidence="8">The sequence shown here is derived from an EMBL/GenBank/DDBJ whole genome shotgun (WGS) entry which is preliminary data.</text>
</comment>
<dbReference type="AlphaFoldDB" id="A0A5J4FZK4"/>
<dbReference type="PANTHER" id="PTHR30518:SF2">
    <property type="entry name" value="ENDOLYTIC MUREIN TRANSGLYCOSYLASE"/>
    <property type="match status" value="1"/>
</dbReference>
<evidence type="ECO:0000256" key="5">
    <source>
        <dbReference type="ARBA" id="ARBA00023239"/>
    </source>
</evidence>
<evidence type="ECO:0000256" key="4">
    <source>
        <dbReference type="ARBA" id="ARBA00023136"/>
    </source>
</evidence>
<keyword evidence="9" id="KW-1185">Reference proteome</keyword>
<proteinExistence type="inferred from homology"/>
<dbReference type="Pfam" id="PF02618">
    <property type="entry name" value="YceG"/>
    <property type="match status" value="1"/>
</dbReference>
<evidence type="ECO:0000313" key="9">
    <source>
        <dbReference type="Proteomes" id="UP000326994"/>
    </source>
</evidence>
<evidence type="ECO:0000256" key="7">
    <source>
        <dbReference type="HAMAP-Rule" id="MF_02065"/>
    </source>
</evidence>
<evidence type="ECO:0000256" key="1">
    <source>
        <dbReference type="ARBA" id="ARBA00022475"/>
    </source>
</evidence>
<feature type="site" description="Important for catalytic activity" evidence="7">
    <location>
        <position position="216"/>
    </location>
</feature>
<keyword evidence="5 7" id="KW-0456">Lyase</keyword>
<evidence type="ECO:0000256" key="6">
    <source>
        <dbReference type="ARBA" id="ARBA00023316"/>
    </source>
</evidence>
<keyword evidence="4 7" id="KW-0472">Membrane</keyword>
<keyword evidence="2 7" id="KW-0812">Transmembrane</keyword>
<protein>
    <recommendedName>
        <fullName evidence="7">Endolytic murein transglycosylase</fullName>
        <ecNumber evidence="7">4.2.2.29</ecNumber>
    </recommendedName>
    <alternativeName>
        <fullName evidence="7">Peptidoglycan lytic transglycosylase</fullName>
    </alternativeName>
    <alternativeName>
        <fullName evidence="7">Peptidoglycan polymerization terminase</fullName>
    </alternativeName>
</protein>
<evidence type="ECO:0000313" key="8">
    <source>
        <dbReference type="EMBL" id="GEQ86672.1"/>
    </source>
</evidence>
<dbReference type="PANTHER" id="PTHR30518">
    <property type="entry name" value="ENDOLYTIC MUREIN TRANSGLYCOSYLASE"/>
    <property type="match status" value="1"/>
</dbReference>
<keyword evidence="1 7" id="KW-1003">Cell membrane</keyword>
<reference evidence="8 9" key="1">
    <citation type="submission" date="2019-08" db="EMBL/GenBank/DDBJ databases">
        <title>Ulvibacter marinistellae sp. nov., isolated from a starfish, Patiria pectinifera.</title>
        <authorList>
            <person name="Kawano K."/>
            <person name="Ushijima N."/>
            <person name="Kihara M."/>
            <person name="Itoh H."/>
        </authorList>
    </citation>
    <scope>NUCLEOTIDE SEQUENCE [LARGE SCALE GENOMIC DNA]</scope>
    <source>
        <strain evidence="8 9">KK4</strain>
    </source>
</reference>
<dbReference type="CDD" id="cd08010">
    <property type="entry name" value="MltG_like"/>
    <property type="match status" value="1"/>
</dbReference>
<dbReference type="GO" id="GO:0005886">
    <property type="term" value="C:plasma membrane"/>
    <property type="evidence" value="ECO:0007669"/>
    <property type="project" value="UniProtKB-UniRule"/>
</dbReference>
<keyword evidence="6 7" id="KW-0961">Cell wall biogenesis/degradation</keyword>
<evidence type="ECO:0000256" key="3">
    <source>
        <dbReference type="ARBA" id="ARBA00022989"/>
    </source>
</evidence>
<comment type="catalytic activity">
    <reaction evidence="7">
        <text>a peptidoglycan chain = a peptidoglycan chain with N-acetyl-1,6-anhydromuramyl-[peptide] at the reducing end + a peptidoglycan chain with N-acetylglucosamine at the non-reducing end.</text>
        <dbReference type="EC" id="4.2.2.29"/>
    </reaction>
</comment>
<sequence>MYFKKILLAVALIGLVAMAGFSYYVYSNIFVPNTAFNNEEAHVYIETGSNFNDVKQELEPLLKDMGTFETVANRKGYSNNIKAGHYIVKKGSNNNEIINSIRTGNIPVLVKFNNQERLEDLAGHLSNQLEADSISLYKALSDSVFLKKSGFNGDTALGMFIPNTYEVYWNTSPESFRDKMLAEYNAFWTSNRNAKAKQLGLTRDQVMALAAIVQKETAKVDERPRVAGVYINRIKKGMPLQADPTVIYAKKKTENNYNQVIKRVLYKDLEIDSPYNTYKYAGVPPGPIAMPDVTSIDGVLNFEKHDYYYFVADVTNFGYHKFASTLRQHNNNKNQYVEWVNKNGINR</sequence>
<dbReference type="Proteomes" id="UP000326994">
    <property type="component" value="Unassembled WGS sequence"/>
</dbReference>
<dbReference type="HAMAP" id="MF_02065">
    <property type="entry name" value="MltG"/>
    <property type="match status" value="1"/>
</dbReference>
<comment type="similarity">
    <text evidence="7">Belongs to the transglycosylase MltG family.</text>
</comment>
<organism evidence="8 9">
    <name type="scientific">Patiriisocius marinistellae</name>
    <dbReference type="NCBI Taxonomy" id="2494560"/>
    <lineage>
        <taxon>Bacteria</taxon>
        <taxon>Pseudomonadati</taxon>
        <taxon>Bacteroidota</taxon>
        <taxon>Flavobacteriia</taxon>
        <taxon>Flavobacteriales</taxon>
        <taxon>Flavobacteriaceae</taxon>
        <taxon>Patiriisocius</taxon>
    </lineage>
</organism>
<dbReference type="Gene3D" id="3.30.160.60">
    <property type="entry name" value="Classic Zinc Finger"/>
    <property type="match status" value="1"/>
</dbReference>
<dbReference type="RefSeq" id="WP_151894599.1">
    <property type="nucleotide sequence ID" value="NZ_BKCF01000004.1"/>
</dbReference>
<dbReference type="EMBL" id="BKCF01000004">
    <property type="protein sequence ID" value="GEQ86672.1"/>
    <property type="molecule type" value="Genomic_DNA"/>
</dbReference>
<dbReference type="NCBIfam" id="TIGR00247">
    <property type="entry name" value="endolytic transglycosylase MltG"/>
    <property type="match status" value="1"/>
</dbReference>
<name>A0A5J4FZK4_9FLAO</name>
<dbReference type="EC" id="4.2.2.29" evidence="7"/>
<accession>A0A5J4FZK4</accession>
<dbReference type="GO" id="GO:0009252">
    <property type="term" value="P:peptidoglycan biosynthetic process"/>
    <property type="evidence" value="ECO:0007669"/>
    <property type="project" value="UniProtKB-UniRule"/>
</dbReference>
<comment type="function">
    <text evidence="7">Functions as a peptidoglycan terminase that cleaves nascent peptidoglycan strands endolytically to terminate their elongation.</text>
</comment>
<dbReference type="GO" id="GO:0008932">
    <property type="term" value="F:lytic endotransglycosylase activity"/>
    <property type="evidence" value="ECO:0007669"/>
    <property type="project" value="UniProtKB-UniRule"/>
</dbReference>
<gene>
    <name evidence="8" type="primary">pabC</name>
    <name evidence="7" type="synonym">mltG</name>
    <name evidence="8" type="ORF">ULMS_21800</name>
</gene>
<dbReference type="GO" id="GO:0071555">
    <property type="term" value="P:cell wall organization"/>
    <property type="evidence" value="ECO:0007669"/>
    <property type="project" value="UniProtKB-KW"/>
</dbReference>
<dbReference type="OrthoDB" id="9814591at2"/>